<evidence type="ECO:0000313" key="8">
    <source>
        <dbReference type="Proteomes" id="UP000179807"/>
    </source>
</evidence>
<dbReference type="InterPro" id="IPR050168">
    <property type="entry name" value="AAA_ATPase_domain"/>
</dbReference>
<comment type="caution">
    <text evidence="7">The sequence shown here is derived from an EMBL/GenBank/DDBJ whole genome shotgun (WGS) entry which is preliminary data.</text>
</comment>
<keyword evidence="2 4" id="KW-0547">Nucleotide-binding</keyword>
<feature type="domain" description="AAA+ ATPase" evidence="6">
    <location>
        <begin position="427"/>
        <end position="565"/>
    </location>
</feature>
<keyword evidence="3 4" id="KW-0067">ATP-binding</keyword>
<dbReference type="GO" id="GO:0016887">
    <property type="term" value="F:ATP hydrolysis activity"/>
    <property type="evidence" value="ECO:0007669"/>
    <property type="project" value="InterPro"/>
</dbReference>
<dbReference type="AlphaFoldDB" id="A0A1J4JBX3"/>
<dbReference type="GO" id="GO:1990275">
    <property type="term" value="F:preribosome binding"/>
    <property type="evidence" value="ECO:0007669"/>
    <property type="project" value="TreeGrafter"/>
</dbReference>
<feature type="domain" description="AAA+ ATPase" evidence="6">
    <location>
        <begin position="160"/>
        <end position="301"/>
    </location>
</feature>
<dbReference type="Proteomes" id="UP000179807">
    <property type="component" value="Unassembled WGS sequence"/>
</dbReference>
<dbReference type="GO" id="GO:0005634">
    <property type="term" value="C:nucleus"/>
    <property type="evidence" value="ECO:0007669"/>
    <property type="project" value="TreeGrafter"/>
</dbReference>
<evidence type="ECO:0000256" key="2">
    <source>
        <dbReference type="ARBA" id="ARBA00022741"/>
    </source>
</evidence>
<accession>A0A1J4JBX3</accession>
<evidence type="ECO:0000256" key="3">
    <source>
        <dbReference type="ARBA" id="ARBA00022840"/>
    </source>
</evidence>
<dbReference type="FunFam" id="3.40.50.300:FF:000061">
    <property type="entry name" value="ATPase family, AAA domain-containing 2"/>
    <property type="match status" value="1"/>
</dbReference>
<dbReference type="GO" id="GO:0005524">
    <property type="term" value="F:ATP binding"/>
    <property type="evidence" value="ECO:0007669"/>
    <property type="project" value="UniProtKB-KW"/>
</dbReference>
<dbReference type="FunFam" id="3.40.50.300:FF:000018">
    <property type="entry name" value="Cell division control 48"/>
    <property type="match status" value="1"/>
</dbReference>
<evidence type="ECO:0000256" key="1">
    <source>
        <dbReference type="ARBA" id="ARBA00022737"/>
    </source>
</evidence>
<dbReference type="EMBL" id="MLAK01001260">
    <property type="protein sequence ID" value="OHS95155.1"/>
    <property type="molecule type" value="Genomic_DNA"/>
</dbReference>
<sequence>MQKTIPNKYVTAEDISKFIEQNAQQNNGGVNLKEAFDVMRKDSPHIKVGYTKFENLAKEIMTSRGFTLASNKPTPKTPLLPQIPKSSSNSGLNSHANLSRSQTSEFPKQISPPSQDFDPVEPKYNFENIGGLLPQKQQLADLILLPLLHESLFRSAGATPIRGILLHGPSGCGKTVLAEAAAGQFAEHGLTFFKVPATDLLSPSKGNSGQSEGKIRALFRAASSLAPSLIFIDDIDSITSKKKDAASSKLINQLAQCMDQIFTDDEHHVIVLGTTSKVDSIDSSLRRPGRFGREISIGLPDFEQRFAVLNIHAAKLNLDDSVNLEEVAREAEGFVGADIVALVQEASLSAVKRAVDANEETAAVSMDDFMQSVKIVQPTLRREGFTTLPPASFADIGGLESVKKELQMAVVDAIIRPDIFSMYGHRPSSGVIMYGPPGCGKTLLARAIAHEANRAAFISIKGPELLNKYLGESESAIRAVFRRARDSAPSIIFFDELDAICPRRSDDSNNAAASRVVNQLLTEMDGVVDRGRVFVIGATNRLELIDEAMLRPGRLDKKIEVPRPDKNGRIDILSKKVARINNRDEIDVESIAERCEGFSGADLDALTSEAIEAAISESSENEWVKVGNRHYEAALTKLLNSVMHKKKKIEN</sequence>
<dbReference type="InterPro" id="IPR003960">
    <property type="entry name" value="ATPase_AAA_CS"/>
</dbReference>
<dbReference type="PROSITE" id="PS00674">
    <property type="entry name" value="AAA"/>
    <property type="match status" value="1"/>
</dbReference>
<dbReference type="GO" id="GO:0003723">
    <property type="term" value="F:RNA binding"/>
    <property type="evidence" value="ECO:0007669"/>
    <property type="project" value="TreeGrafter"/>
</dbReference>
<dbReference type="Pfam" id="PF17862">
    <property type="entry name" value="AAA_lid_3"/>
    <property type="match status" value="2"/>
</dbReference>
<evidence type="ECO:0000313" key="7">
    <source>
        <dbReference type="EMBL" id="OHS95155.1"/>
    </source>
</evidence>
<name>A0A1J4JBX3_9EUKA</name>
<dbReference type="Gene3D" id="3.40.50.300">
    <property type="entry name" value="P-loop containing nucleotide triphosphate hydrolases"/>
    <property type="match status" value="2"/>
</dbReference>
<dbReference type="VEuPathDB" id="TrichDB:TRFO_10634"/>
<evidence type="ECO:0000256" key="5">
    <source>
        <dbReference type="SAM" id="MobiDB-lite"/>
    </source>
</evidence>
<gene>
    <name evidence="7" type="ORF">TRFO_10634</name>
</gene>
<dbReference type="GeneID" id="94830277"/>
<dbReference type="InterPro" id="IPR027417">
    <property type="entry name" value="P-loop_NTPase"/>
</dbReference>
<organism evidence="7 8">
    <name type="scientific">Tritrichomonas foetus</name>
    <dbReference type="NCBI Taxonomy" id="1144522"/>
    <lineage>
        <taxon>Eukaryota</taxon>
        <taxon>Metamonada</taxon>
        <taxon>Parabasalia</taxon>
        <taxon>Tritrichomonadida</taxon>
        <taxon>Tritrichomonadidae</taxon>
        <taxon>Tritrichomonas</taxon>
    </lineage>
</organism>
<comment type="similarity">
    <text evidence="4">Belongs to the AAA ATPase family.</text>
</comment>
<protein>
    <submittedName>
        <fullName evidence="7">AAA ATPase</fullName>
    </submittedName>
</protein>
<dbReference type="SMART" id="SM00382">
    <property type="entry name" value="AAA"/>
    <property type="match status" value="2"/>
</dbReference>
<reference evidence="7" key="1">
    <citation type="submission" date="2016-10" db="EMBL/GenBank/DDBJ databases">
        <authorList>
            <person name="Benchimol M."/>
            <person name="Almeida L.G."/>
            <person name="Vasconcelos A.T."/>
            <person name="Perreira-Neves A."/>
            <person name="Rosa I.A."/>
            <person name="Tasca T."/>
            <person name="Bogo M.R."/>
            <person name="de Souza W."/>
        </authorList>
    </citation>
    <scope>NUCLEOTIDE SEQUENCE [LARGE SCALE GENOMIC DNA]</scope>
    <source>
        <strain evidence="7">K</strain>
    </source>
</reference>
<dbReference type="GO" id="GO:0042254">
    <property type="term" value="P:ribosome biogenesis"/>
    <property type="evidence" value="ECO:0007669"/>
    <property type="project" value="TreeGrafter"/>
</dbReference>
<dbReference type="InterPro" id="IPR003593">
    <property type="entry name" value="AAA+_ATPase"/>
</dbReference>
<evidence type="ECO:0000259" key="6">
    <source>
        <dbReference type="SMART" id="SM00382"/>
    </source>
</evidence>
<evidence type="ECO:0000256" key="4">
    <source>
        <dbReference type="RuleBase" id="RU003651"/>
    </source>
</evidence>
<dbReference type="Gene3D" id="1.10.8.60">
    <property type="match status" value="2"/>
</dbReference>
<dbReference type="Pfam" id="PF00004">
    <property type="entry name" value="AAA"/>
    <property type="match status" value="2"/>
</dbReference>
<proteinExistence type="inferred from homology"/>
<dbReference type="PANTHER" id="PTHR23077:SF171">
    <property type="entry name" value="NUCLEAR VALOSIN-CONTAINING PROTEIN-LIKE"/>
    <property type="match status" value="1"/>
</dbReference>
<dbReference type="OrthoDB" id="27435at2759"/>
<keyword evidence="8" id="KW-1185">Reference proteome</keyword>
<keyword evidence="1" id="KW-0677">Repeat</keyword>
<dbReference type="RefSeq" id="XP_068348292.1">
    <property type="nucleotide sequence ID" value="XM_068495573.1"/>
</dbReference>
<feature type="region of interest" description="Disordered" evidence="5">
    <location>
        <begin position="67"/>
        <end position="120"/>
    </location>
</feature>
<dbReference type="PANTHER" id="PTHR23077">
    <property type="entry name" value="AAA-FAMILY ATPASE"/>
    <property type="match status" value="1"/>
</dbReference>
<feature type="compositionally biased region" description="Polar residues" evidence="5">
    <location>
        <begin position="84"/>
        <end position="114"/>
    </location>
</feature>
<dbReference type="InterPro" id="IPR041569">
    <property type="entry name" value="AAA_lid_3"/>
</dbReference>
<dbReference type="InterPro" id="IPR003959">
    <property type="entry name" value="ATPase_AAA_core"/>
</dbReference>
<dbReference type="SUPFAM" id="SSF52540">
    <property type="entry name" value="P-loop containing nucleoside triphosphate hydrolases"/>
    <property type="match status" value="2"/>
</dbReference>